<evidence type="ECO:0000256" key="1">
    <source>
        <dbReference type="ARBA" id="ARBA00023015"/>
    </source>
</evidence>
<evidence type="ECO:0000256" key="3">
    <source>
        <dbReference type="ARBA" id="ARBA00023163"/>
    </source>
</evidence>
<sequence>MTMRRAGFPLWQQIADTIAQEIRDRIYGPGDRLPTELELAERFGVNRHTVRRAVASLQDFGLLRIEQGRGTFVQEDIVDYPLSRRTRFSEIIRRQAKTPSGELLRSATIPADAAIAEALAIRVGAPVALIETVGKADGQPISLAAHHFPLERFPDLFAAYEEARKITPMFERLGVADYVRKTTRVTARMPDTHEMRHLHLARMTPVLFVEAINVDGEGRPIEYGVTRFSSSRVQIVVDTLPE</sequence>
<dbReference type="EMBL" id="JZEX01000110">
    <property type="protein sequence ID" value="KKB11581.1"/>
    <property type="molecule type" value="Genomic_DNA"/>
</dbReference>
<dbReference type="PANTHER" id="PTHR44846:SF1">
    <property type="entry name" value="MANNOSYL-D-GLYCERATE TRANSPORT_METABOLISM SYSTEM REPRESSOR MNGR-RELATED"/>
    <property type="match status" value="1"/>
</dbReference>
<dbReference type="Proteomes" id="UP000033632">
    <property type="component" value="Unassembled WGS sequence"/>
</dbReference>
<keyword evidence="6" id="KW-1185">Reference proteome</keyword>
<keyword evidence="3" id="KW-0804">Transcription</keyword>
<proteinExistence type="predicted"/>
<gene>
    <name evidence="5" type="ORF">VE25_11830</name>
</gene>
<dbReference type="Pfam" id="PF07702">
    <property type="entry name" value="UTRA"/>
    <property type="match status" value="1"/>
</dbReference>
<dbReference type="Gene3D" id="3.40.1410.10">
    <property type="entry name" value="Chorismate lyase-like"/>
    <property type="match status" value="1"/>
</dbReference>
<protein>
    <recommendedName>
        <fullName evidence="4">HTH gntR-type domain-containing protein</fullName>
    </recommendedName>
</protein>
<keyword evidence="2" id="KW-0238">DNA-binding</keyword>
<dbReference type="PANTHER" id="PTHR44846">
    <property type="entry name" value="MANNOSYL-D-GLYCERATE TRANSPORT/METABOLISM SYSTEM REPRESSOR MNGR-RELATED"/>
    <property type="match status" value="1"/>
</dbReference>
<dbReference type="NCBIfam" id="TIGR02325">
    <property type="entry name" value="C_P_lyase_phnF"/>
    <property type="match status" value="1"/>
</dbReference>
<dbReference type="SMART" id="SM00345">
    <property type="entry name" value="HTH_GNTR"/>
    <property type="match status" value="1"/>
</dbReference>
<evidence type="ECO:0000313" key="6">
    <source>
        <dbReference type="Proteomes" id="UP000033632"/>
    </source>
</evidence>
<dbReference type="GO" id="GO:0003677">
    <property type="term" value="F:DNA binding"/>
    <property type="evidence" value="ECO:0007669"/>
    <property type="project" value="UniProtKB-KW"/>
</dbReference>
<dbReference type="SMART" id="SM00866">
    <property type="entry name" value="UTRA"/>
    <property type="match status" value="1"/>
</dbReference>
<comment type="caution">
    <text evidence="5">The sequence shown here is derived from an EMBL/GenBank/DDBJ whole genome shotgun (WGS) entry which is preliminary data.</text>
</comment>
<evidence type="ECO:0000259" key="4">
    <source>
        <dbReference type="PROSITE" id="PS50949"/>
    </source>
</evidence>
<dbReference type="InterPro" id="IPR000524">
    <property type="entry name" value="Tscrpt_reg_HTH_GntR"/>
</dbReference>
<feature type="domain" description="HTH gntR-type" evidence="4">
    <location>
        <begin position="8"/>
        <end position="76"/>
    </location>
</feature>
<organism evidence="5 6">
    <name type="scientific">Devosia geojensis</name>
    <dbReference type="NCBI Taxonomy" id="443610"/>
    <lineage>
        <taxon>Bacteria</taxon>
        <taxon>Pseudomonadati</taxon>
        <taxon>Pseudomonadota</taxon>
        <taxon>Alphaproteobacteria</taxon>
        <taxon>Hyphomicrobiales</taxon>
        <taxon>Devosiaceae</taxon>
        <taxon>Devosia</taxon>
    </lineage>
</organism>
<dbReference type="InterPro" id="IPR028978">
    <property type="entry name" value="Chorismate_lyase_/UTRA_dom_sf"/>
</dbReference>
<dbReference type="InterPro" id="IPR011663">
    <property type="entry name" value="UTRA"/>
</dbReference>
<keyword evidence="1" id="KW-0805">Transcription regulation</keyword>
<dbReference type="InterPro" id="IPR036390">
    <property type="entry name" value="WH_DNA-bd_sf"/>
</dbReference>
<dbReference type="SUPFAM" id="SSF46785">
    <property type="entry name" value="Winged helix' DNA-binding domain"/>
    <property type="match status" value="1"/>
</dbReference>
<dbReference type="CDD" id="cd07377">
    <property type="entry name" value="WHTH_GntR"/>
    <property type="match status" value="1"/>
</dbReference>
<evidence type="ECO:0000313" key="5">
    <source>
        <dbReference type="EMBL" id="KKB11581.1"/>
    </source>
</evidence>
<dbReference type="InterPro" id="IPR036388">
    <property type="entry name" value="WH-like_DNA-bd_sf"/>
</dbReference>
<name>A0A0F5FRV3_9HYPH</name>
<dbReference type="OrthoDB" id="9800645at2"/>
<dbReference type="InterPro" id="IPR050679">
    <property type="entry name" value="Bact_HTH_transcr_reg"/>
</dbReference>
<dbReference type="RefSeq" id="WP_046108839.1">
    <property type="nucleotide sequence ID" value="NZ_JZEX01000110.1"/>
</dbReference>
<dbReference type="PATRIC" id="fig|443610.3.peg.574"/>
<accession>A0A0F5FRV3</accession>
<dbReference type="STRING" id="443610.VE25_11830"/>
<dbReference type="InterPro" id="IPR012702">
    <property type="entry name" value="CP_lyase_PhnF"/>
</dbReference>
<dbReference type="AlphaFoldDB" id="A0A0F5FRV3"/>
<dbReference type="GO" id="GO:0045892">
    <property type="term" value="P:negative regulation of DNA-templated transcription"/>
    <property type="evidence" value="ECO:0007669"/>
    <property type="project" value="TreeGrafter"/>
</dbReference>
<dbReference type="Gene3D" id="1.10.10.10">
    <property type="entry name" value="Winged helix-like DNA-binding domain superfamily/Winged helix DNA-binding domain"/>
    <property type="match status" value="1"/>
</dbReference>
<dbReference type="Pfam" id="PF00392">
    <property type="entry name" value="GntR"/>
    <property type="match status" value="1"/>
</dbReference>
<dbReference type="PROSITE" id="PS50949">
    <property type="entry name" value="HTH_GNTR"/>
    <property type="match status" value="1"/>
</dbReference>
<dbReference type="GO" id="GO:0003700">
    <property type="term" value="F:DNA-binding transcription factor activity"/>
    <property type="evidence" value="ECO:0007669"/>
    <property type="project" value="InterPro"/>
</dbReference>
<dbReference type="SUPFAM" id="SSF64288">
    <property type="entry name" value="Chorismate lyase-like"/>
    <property type="match status" value="1"/>
</dbReference>
<evidence type="ECO:0000256" key="2">
    <source>
        <dbReference type="ARBA" id="ARBA00023125"/>
    </source>
</evidence>
<reference evidence="5 6" key="1">
    <citation type="submission" date="2015-03" db="EMBL/GenBank/DDBJ databases">
        <authorList>
            <person name="Hassan Y.I."/>
            <person name="Lepp D."/>
            <person name="Li X.-Z."/>
            <person name="Zhou T."/>
        </authorList>
    </citation>
    <scope>NUCLEOTIDE SEQUENCE [LARGE SCALE GENOMIC DNA]</scope>
    <source>
        <strain evidence="5 6">BD-c194</strain>
    </source>
</reference>
<dbReference type="PRINTS" id="PR00035">
    <property type="entry name" value="HTHGNTR"/>
</dbReference>